<comment type="caution">
    <text evidence="1">The sequence shown here is derived from an EMBL/GenBank/DDBJ whole genome shotgun (WGS) entry which is preliminary data.</text>
</comment>
<proteinExistence type="predicted"/>
<dbReference type="AlphaFoldDB" id="V9HAT2"/>
<dbReference type="HOGENOM" id="CLU_2901813_0_0_4"/>
<organism evidence="1 2">
    <name type="scientific">Simonsiella muelleri ATCC 29453</name>
    <dbReference type="NCBI Taxonomy" id="641147"/>
    <lineage>
        <taxon>Bacteria</taxon>
        <taxon>Pseudomonadati</taxon>
        <taxon>Pseudomonadota</taxon>
        <taxon>Betaproteobacteria</taxon>
        <taxon>Neisseriales</taxon>
        <taxon>Neisseriaceae</taxon>
        <taxon>Simonsiella</taxon>
    </lineage>
</organism>
<dbReference type="GO" id="GO:0003677">
    <property type="term" value="F:DNA binding"/>
    <property type="evidence" value="ECO:0007669"/>
    <property type="project" value="InterPro"/>
</dbReference>
<dbReference type="eggNOG" id="ENOG50316QQ">
    <property type="taxonomic scope" value="Bacteria"/>
</dbReference>
<reference evidence="1 2" key="2">
    <citation type="submission" date="2011-10" db="EMBL/GenBank/DDBJ databases">
        <title>The Genome Sequence of Simonsiella muelleri ATCC 29453.</title>
        <authorList>
            <consortium name="The Broad Institute Genome Sequencing Platform"/>
            <consortium name="The Broad Institute Genome Sequencing Center for Infectious Disease"/>
            <person name="Earl A."/>
            <person name="Ward D."/>
            <person name="Feldgarden M."/>
            <person name="Gevers D."/>
            <person name="Izard J."/>
            <person name="Baranova O.V."/>
            <person name="Blanton J.M."/>
            <person name="Tanner A.C."/>
            <person name="Dewhirst F."/>
            <person name="Young S.K."/>
            <person name="Zeng Q."/>
            <person name="Gargeya S."/>
            <person name="Fitzgerald M."/>
            <person name="Haas B."/>
            <person name="Abouelleil A."/>
            <person name="Alvarado L."/>
            <person name="Arachchi H.M."/>
            <person name="Berlin A."/>
            <person name="Brown A."/>
            <person name="Chapman S.B."/>
            <person name="Chen Z."/>
            <person name="Dunbar C."/>
            <person name="Freedman E."/>
            <person name="Gearin G."/>
            <person name="Goldberg J."/>
            <person name="Griggs A."/>
            <person name="Gujja S."/>
            <person name="Heiman D."/>
            <person name="Howarth C."/>
            <person name="Larson L."/>
            <person name="Lui A."/>
            <person name="MacDonald P.J.P."/>
            <person name="Montmayeur A."/>
            <person name="Murphy C."/>
            <person name="Neiman D."/>
            <person name="Pearson M."/>
            <person name="Priest M."/>
            <person name="Roberts A."/>
            <person name="Saif S."/>
            <person name="Shea T."/>
            <person name="Shenoy N."/>
            <person name="Sisk P."/>
            <person name="Stolte C."/>
            <person name="Sykes S."/>
            <person name="Wortman J."/>
            <person name="Nusbaum C."/>
            <person name="Birren B."/>
        </authorList>
    </citation>
    <scope>NUCLEOTIDE SEQUENCE [LARGE SCALE GENOMIC DNA]</scope>
    <source>
        <strain evidence="1 2">ATCC 29453</strain>
    </source>
</reference>
<dbReference type="EMBL" id="ADCY02000063">
    <property type="protein sequence ID" value="EFG29958.2"/>
    <property type="molecule type" value="Genomic_DNA"/>
</dbReference>
<gene>
    <name evidence="1" type="ORF">HMPREF9021_02219</name>
</gene>
<keyword evidence="2" id="KW-1185">Reference proteome</keyword>
<evidence type="ECO:0000313" key="2">
    <source>
        <dbReference type="Proteomes" id="UP000017813"/>
    </source>
</evidence>
<dbReference type="Gene3D" id="1.10.260.40">
    <property type="entry name" value="lambda repressor-like DNA-binding domains"/>
    <property type="match status" value="1"/>
</dbReference>
<dbReference type="SUPFAM" id="SSF47413">
    <property type="entry name" value="lambda repressor-like DNA-binding domains"/>
    <property type="match status" value="1"/>
</dbReference>
<dbReference type="KEGG" id="smur:BWP33_06300"/>
<dbReference type="Proteomes" id="UP000017813">
    <property type="component" value="Unassembled WGS sequence"/>
</dbReference>
<reference evidence="1 2" key="1">
    <citation type="submission" date="2010-03" db="EMBL/GenBank/DDBJ databases">
        <authorList>
            <consortium name="The Broad Institute Genome Sequencing Platform"/>
            <person name="Ward D."/>
            <person name="Earl A."/>
            <person name="Feldgarden M."/>
            <person name="Gevers D."/>
            <person name="Young S."/>
            <person name="Zeng Q."/>
            <person name="Koehrsen M."/>
            <person name="Alvarado L."/>
            <person name="Berlin A.M."/>
            <person name="Borenstein D."/>
            <person name="Chapman S.B."/>
            <person name="Chen Z."/>
            <person name="Engels R."/>
            <person name="Freedman E."/>
            <person name="Gellesch M."/>
            <person name="Goldberg J."/>
            <person name="Griggs A."/>
            <person name="Gujja S."/>
            <person name="Heilman E.R."/>
            <person name="Heiman D.I."/>
            <person name="Hepburn T.A."/>
            <person name="Howarth C."/>
            <person name="Jen D."/>
            <person name="Larson L."/>
            <person name="Mehta T."/>
            <person name="Park D."/>
            <person name="Pearson M."/>
            <person name="Richards J."/>
            <person name="Roberts A."/>
            <person name="Saif S."/>
            <person name="Shea T.D."/>
            <person name="Shenoy N."/>
            <person name="Sisk P."/>
            <person name="Stolte C."/>
            <person name="Sykes S.N."/>
            <person name="Walk T."/>
            <person name="White J."/>
            <person name="Yandava C."/>
            <person name="Izard J."/>
            <person name="Baranova O.V."/>
            <person name="Blanton J.M."/>
            <person name="Tanner A.C."/>
            <person name="Dewhirst F."/>
            <person name="Haas B."/>
            <person name="Nusbaum C."/>
            <person name="Birren B."/>
        </authorList>
    </citation>
    <scope>NUCLEOTIDE SEQUENCE [LARGE SCALE GENOMIC DNA]</scope>
    <source>
        <strain evidence="1 2">ATCC 29453</strain>
    </source>
</reference>
<dbReference type="STRING" id="641147.HMPREF9021_02219"/>
<sequence>MDNIHTRFIQRLGGVKKVSEICGVTKGAVSQWKKRRIPLAQMNFLKEKFPNEYSQIQEKQDE</sequence>
<accession>V9HAT2</accession>
<protein>
    <recommendedName>
        <fullName evidence="3">HTH cro/C1-type domain-containing protein</fullName>
    </recommendedName>
</protein>
<evidence type="ECO:0008006" key="3">
    <source>
        <dbReference type="Google" id="ProtNLM"/>
    </source>
</evidence>
<name>V9HAT2_9NEIS</name>
<dbReference type="InterPro" id="IPR010982">
    <property type="entry name" value="Lambda_DNA-bd_dom_sf"/>
</dbReference>
<evidence type="ECO:0000313" key="1">
    <source>
        <dbReference type="EMBL" id="EFG29958.2"/>
    </source>
</evidence>